<dbReference type="Proteomes" id="UP000001685">
    <property type="component" value="Chromosome"/>
</dbReference>
<dbReference type="HOGENOM" id="CLU_2425662_0_0_11"/>
<gene>
    <name evidence="2" type="ordered locus">SGR_6995</name>
</gene>
<reference evidence="3" key="1">
    <citation type="journal article" date="2008" name="J. Bacteriol.">
        <title>Genome sequence of the streptomycin-producing microorganism Streptomyces griseus IFO 13350.</title>
        <authorList>
            <person name="Ohnishi Y."/>
            <person name="Ishikawa J."/>
            <person name="Hara H."/>
            <person name="Suzuki H."/>
            <person name="Ikenoya M."/>
            <person name="Ikeda H."/>
            <person name="Yamashita A."/>
            <person name="Hattori M."/>
            <person name="Horinouchi S."/>
        </authorList>
    </citation>
    <scope>NUCLEOTIDE SEQUENCE [LARGE SCALE GENOMIC DNA]</scope>
    <source>
        <strain evidence="3">JCM 4626 / NBRC 13350</strain>
    </source>
</reference>
<dbReference type="EMBL" id="AP009493">
    <property type="protein sequence ID" value="BAG23822.1"/>
    <property type="molecule type" value="Genomic_DNA"/>
</dbReference>
<organism evidence="2 3">
    <name type="scientific">Streptomyces griseus subsp. griseus (strain JCM 4626 / CBS 651.72 / NBRC 13350 / KCC S-0626 / ISP 5235)</name>
    <dbReference type="NCBI Taxonomy" id="455632"/>
    <lineage>
        <taxon>Bacteria</taxon>
        <taxon>Bacillati</taxon>
        <taxon>Actinomycetota</taxon>
        <taxon>Actinomycetes</taxon>
        <taxon>Kitasatosporales</taxon>
        <taxon>Streptomycetaceae</taxon>
        <taxon>Streptomyces</taxon>
    </lineage>
</organism>
<proteinExistence type="predicted"/>
<evidence type="ECO:0000313" key="3">
    <source>
        <dbReference type="Proteomes" id="UP000001685"/>
    </source>
</evidence>
<dbReference type="AlphaFoldDB" id="B1VPS2"/>
<sequence length="91" mass="10032">MPAAPFGRWRQQRGHPLPQVVRNKISTHLDTLPTKIGKRKTRSSTHSETISKPARSRAVKPRLDVKTAKATDAMSWPGLFVVDAPAHEGIG</sequence>
<dbReference type="KEGG" id="sgr:SGR_6995"/>
<accession>B1VPS2</accession>
<evidence type="ECO:0000256" key="1">
    <source>
        <dbReference type="SAM" id="MobiDB-lite"/>
    </source>
</evidence>
<feature type="region of interest" description="Disordered" evidence="1">
    <location>
        <begin position="26"/>
        <end position="64"/>
    </location>
</feature>
<name>B1VPS2_STRGG</name>
<protein>
    <submittedName>
        <fullName evidence="2">Uncharacterized protein</fullName>
    </submittedName>
</protein>
<evidence type="ECO:0000313" key="2">
    <source>
        <dbReference type="EMBL" id="BAG23822.1"/>
    </source>
</evidence>
<dbReference type="PATRIC" id="fig|455632.4.peg.7175"/>